<gene>
    <name evidence="4" type="ORF">Tci_062178</name>
</gene>
<reference evidence="4" key="1">
    <citation type="journal article" date="2019" name="Sci. Rep.">
        <title>Draft genome of Tanacetum cinerariifolium, the natural source of mosquito coil.</title>
        <authorList>
            <person name="Yamashiro T."/>
            <person name="Shiraishi A."/>
            <person name="Satake H."/>
            <person name="Nakayama K."/>
        </authorList>
    </citation>
    <scope>NUCLEOTIDE SEQUENCE</scope>
</reference>
<organism evidence="4">
    <name type="scientific">Tanacetum cinerariifolium</name>
    <name type="common">Dalmatian daisy</name>
    <name type="synonym">Chrysanthemum cinerariifolium</name>
    <dbReference type="NCBI Taxonomy" id="118510"/>
    <lineage>
        <taxon>Eukaryota</taxon>
        <taxon>Viridiplantae</taxon>
        <taxon>Streptophyta</taxon>
        <taxon>Embryophyta</taxon>
        <taxon>Tracheophyta</taxon>
        <taxon>Spermatophyta</taxon>
        <taxon>Magnoliopsida</taxon>
        <taxon>eudicotyledons</taxon>
        <taxon>Gunneridae</taxon>
        <taxon>Pentapetalae</taxon>
        <taxon>asterids</taxon>
        <taxon>campanulids</taxon>
        <taxon>Asterales</taxon>
        <taxon>Asteraceae</taxon>
        <taxon>Asteroideae</taxon>
        <taxon>Anthemideae</taxon>
        <taxon>Anthemidinae</taxon>
        <taxon>Tanacetum</taxon>
    </lineage>
</organism>
<feature type="domain" description="DUS-like FMN-binding" evidence="3">
    <location>
        <begin position="199"/>
        <end position="239"/>
    </location>
</feature>
<dbReference type="AlphaFoldDB" id="A0A6L2NVH0"/>
<proteinExistence type="predicted"/>
<dbReference type="EMBL" id="BKCJ010010133">
    <property type="protein sequence ID" value="GEU90200.1"/>
    <property type="molecule type" value="Genomic_DNA"/>
</dbReference>
<name>A0A6L2NVH0_TANCI</name>
<keyword evidence="1" id="KW-0521">NADP</keyword>
<keyword evidence="2" id="KW-0520">NAD</keyword>
<dbReference type="Pfam" id="PF01207">
    <property type="entry name" value="Dus"/>
    <property type="match status" value="1"/>
</dbReference>
<sequence length="240" mass="28112">MSKSRLIWYRKNKERKLLRKQNYWHSTTTSRHKPETITNILIHPNIKLIAITVYRGNDRRNFKVHNPFRFGYFGITEWDELNAIIPKKKNKVVGELMTSLSKKYERLNVIPGELGIKPSLPAPEQVPFLSSGRKRKAQEWEPETHTLGLNEVFMVFKKSMMTDSDMTDLGTMRYFLVHNTVDPGLKLIKDEEGTEVDGTIYRQMEDRPLFVQFCSNDLDTLHKAAKRVEAYCDYVDINLM</sequence>
<dbReference type="PANTHER" id="PTHR11082">
    <property type="entry name" value="TRNA-DIHYDROURIDINE SYNTHASE"/>
    <property type="match status" value="1"/>
</dbReference>
<dbReference type="PANTHER" id="PTHR11082:SF5">
    <property type="entry name" value="TRNA-DIHYDROURIDINE(16_17) SYNTHASE [NAD(P)(+)]-LIKE"/>
    <property type="match status" value="1"/>
</dbReference>
<comment type="caution">
    <text evidence="4">The sequence shown here is derived from an EMBL/GenBank/DDBJ whole genome shotgun (WGS) entry which is preliminary data.</text>
</comment>
<accession>A0A6L2NVH0</accession>
<dbReference type="InterPro" id="IPR035587">
    <property type="entry name" value="DUS-like_FMN-bd"/>
</dbReference>
<dbReference type="GO" id="GO:0017150">
    <property type="term" value="F:tRNA dihydrouridine synthase activity"/>
    <property type="evidence" value="ECO:0007669"/>
    <property type="project" value="TreeGrafter"/>
</dbReference>
<evidence type="ECO:0000313" key="4">
    <source>
        <dbReference type="EMBL" id="GEU90200.1"/>
    </source>
</evidence>
<evidence type="ECO:0000256" key="1">
    <source>
        <dbReference type="ARBA" id="ARBA00022857"/>
    </source>
</evidence>
<dbReference type="Gene3D" id="3.20.20.70">
    <property type="entry name" value="Aldolase class I"/>
    <property type="match status" value="1"/>
</dbReference>
<evidence type="ECO:0000259" key="3">
    <source>
        <dbReference type="Pfam" id="PF01207"/>
    </source>
</evidence>
<evidence type="ECO:0000256" key="2">
    <source>
        <dbReference type="ARBA" id="ARBA00023027"/>
    </source>
</evidence>
<dbReference type="SUPFAM" id="SSF51395">
    <property type="entry name" value="FMN-linked oxidoreductases"/>
    <property type="match status" value="1"/>
</dbReference>
<dbReference type="InterPro" id="IPR013785">
    <property type="entry name" value="Aldolase_TIM"/>
</dbReference>
<protein>
    <submittedName>
        <fullName evidence="4">tRNA-dihydrouridine(16/17) synthase [NAD(P)(+)]-like</fullName>
    </submittedName>
</protein>